<evidence type="ECO:0000313" key="1">
    <source>
        <dbReference type="EMBL" id="MCX7569508.1"/>
    </source>
</evidence>
<proteinExistence type="predicted"/>
<reference evidence="1 2" key="1">
    <citation type="submission" date="2022-11" db="EMBL/GenBank/DDBJ databases">
        <title>Study of microbial diversity in lake waters.</title>
        <authorList>
            <person name="Zhang J."/>
        </authorList>
    </citation>
    <scope>NUCLEOTIDE SEQUENCE [LARGE SCALE GENOMIC DNA]</scope>
    <source>
        <strain evidence="1 2">DT12</strain>
    </source>
</reference>
<evidence type="ECO:0000313" key="2">
    <source>
        <dbReference type="Proteomes" id="UP001208017"/>
    </source>
</evidence>
<dbReference type="EMBL" id="JAPMLT010000002">
    <property type="protein sequence ID" value="MCX7569508.1"/>
    <property type="molecule type" value="Genomic_DNA"/>
</dbReference>
<dbReference type="RefSeq" id="WP_267150748.1">
    <property type="nucleotide sequence ID" value="NZ_JAPMLT010000002.1"/>
</dbReference>
<accession>A0ABT3WXV7</accession>
<sequence>MHSTFEWLTVHEVAERLSKHLRSEVISIAYHYDQIFEMTIYRNGLKMTTHRSGDYLDVCEVPYLLGDVEGMIRVFDADLESQQIVDILKIKDIRQKVWDLETSFNISLENKSDWFEMLESEVKEIFVLI</sequence>
<gene>
    <name evidence="1" type="ORF">OS242_06000</name>
</gene>
<protein>
    <recommendedName>
        <fullName evidence="3">DUF1828 domain-containing protein</fullName>
    </recommendedName>
</protein>
<dbReference type="Proteomes" id="UP001208017">
    <property type="component" value="Unassembled WGS sequence"/>
</dbReference>
<evidence type="ECO:0008006" key="3">
    <source>
        <dbReference type="Google" id="ProtNLM"/>
    </source>
</evidence>
<organism evidence="1 2">
    <name type="scientific">Tumebacillus lacus</name>
    <dbReference type="NCBI Taxonomy" id="2995335"/>
    <lineage>
        <taxon>Bacteria</taxon>
        <taxon>Bacillati</taxon>
        <taxon>Bacillota</taxon>
        <taxon>Bacilli</taxon>
        <taxon>Bacillales</taxon>
        <taxon>Alicyclobacillaceae</taxon>
        <taxon>Tumebacillus</taxon>
    </lineage>
</organism>
<keyword evidence="2" id="KW-1185">Reference proteome</keyword>
<name>A0ABT3WXV7_9BACL</name>
<comment type="caution">
    <text evidence="1">The sequence shown here is derived from an EMBL/GenBank/DDBJ whole genome shotgun (WGS) entry which is preliminary data.</text>
</comment>